<evidence type="ECO:0000256" key="9">
    <source>
        <dbReference type="ARBA" id="ARBA00022827"/>
    </source>
</evidence>
<dbReference type="OrthoDB" id="9785953at2"/>
<accession>A0A4Q1JZM8</accession>
<evidence type="ECO:0000256" key="12">
    <source>
        <dbReference type="ARBA" id="ARBA00023304"/>
    </source>
</evidence>
<dbReference type="CDD" id="cd02015">
    <property type="entry name" value="TPP_AHAS"/>
    <property type="match status" value="1"/>
</dbReference>
<organism evidence="19 20">
    <name type="scientific">Pseudoxanthomonas composti</name>
    <dbReference type="NCBI Taxonomy" id="2137479"/>
    <lineage>
        <taxon>Bacteria</taxon>
        <taxon>Pseudomonadati</taxon>
        <taxon>Pseudomonadota</taxon>
        <taxon>Gammaproteobacteria</taxon>
        <taxon>Lysobacterales</taxon>
        <taxon>Lysobacteraceae</taxon>
        <taxon>Pseudoxanthomonas</taxon>
    </lineage>
</organism>
<dbReference type="GO" id="GO:0005948">
    <property type="term" value="C:acetolactate synthase complex"/>
    <property type="evidence" value="ECO:0007669"/>
    <property type="project" value="TreeGrafter"/>
</dbReference>
<dbReference type="GO" id="GO:0030976">
    <property type="term" value="F:thiamine pyrophosphate binding"/>
    <property type="evidence" value="ECO:0007669"/>
    <property type="project" value="UniProtKB-UniRule"/>
</dbReference>
<keyword evidence="12 14" id="KW-0100">Branched-chain amino acid biosynthesis</keyword>
<dbReference type="GO" id="GO:0050660">
    <property type="term" value="F:flavin adenine dinucleotide binding"/>
    <property type="evidence" value="ECO:0007669"/>
    <property type="project" value="InterPro"/>
</dbReference>
<keyword evidence="9" id="KW-0274">FAD</keyword>
<dbReference type="Pfam" id="PF02776">
    <property type="entry name" value="TPP_enzyme_N"/>
    <property type="match status" value="1"/>
</dbReference>
<keyword evidence="7 14" id="KW-0808">Transferase</keyword>
<feature type="domain" description="Thiamine pyrophosphate enzyme N-terminal TPP-binding" evidence="18">
    <location>
        <begin position="11"/>
        <end position="125"/>
    </location>
</feature>
<evidence type="ECO:0000259" key="17">
    <source>
        <dbReference type="Pfam" id="PF02775"/>
    </source>
</evidence>
<dbReference type="SUPFAM" id="SSF52467">
    <property type="entry name" value="DHS-like NAD/FAD-binding domain"/>
    <property type="match status" value="1"/>
</dbReference>
<dbReference type="FunFam" id="3.40.50.1220:FF:000008">
    <property type="entry name" value="Acetolactate synthase"/>
    <property type="match status" value="1"/>
</dbReference>
<dbReference type="InterPro" id="IPR012000">
    <property type="entry name" value="Thiamin_PyroP_enz_cen_dom"/>
</dbReference>
<dbReference type="SUPFAM" id="SSF52518">
    <property type="entry name" value="Thiamin diphosphate-binding fold (THDP-binding)"/>
    <property type="match status" value="2"/>
</dbReference>
<comment type="similarity">
    <text evidence="3 14">Belongs to the TPP enzyme family.</text>
</comment>
<keyword evidence="6" id="KW-0285">Flavoprotein</keyword>
<keyword evidence="11 14" id="KW-0786">Thiamine pyrophosphate</keyword>
<dbReference type="GO" id="GO:0009099">
    <property type="term" value="P:L-valine biosynthetic process"/>
    <property type="evidence" value="ECO:0007669"/>
    <property type="project" value="UniProtKB-UniPathway"/>
</dbReference>
<evidence type="ECO:0000256" key="15">
    <source>
        <dbReference type="SAM" id="MobiDB-lite"/>
    </source>
</evidence>
<dbReference type="FunFam" id="3.40.50.970:FF:000016">
    <property type="entry name" value="Acetolactate synthase"/>
    <property type="match status" value="1"/>
</dbReference>
<comment type="cofactor">
    <cofactor evidence="14">
        <name>Mg(2+)</name>
        <dbReference type="ChEBI" id="CHEBI:18420"/>
    </cofactor>
    <text evidence="14">Binds 1 Mg(2+) ion per subunit.</text>
</comment>
<dbReference type="PANTHER" id="PTHR18968:SF142">
    <property type="entry name" value="ACETOLACTATE SYNTHASE"/>
    <property type="match status" value="1"/>
</dbReference>
<evidence type="ECO:0000256" key="6">
    <source>
        <dbReference type="ARBA" id="ARBA00022630"/>
    </source>
</evidence>
<evidence type="ECO:0000256" key="10">
    <source>
        <dbReference type="ARBA" id="ARBA00022842"/>
    </source>
</evidence>
<evidence type="ECO:0000256" key="3">
    <source>
        <dbReference type="ARBA" id="ARBA00007812"/>
    </source>
</evidence>
<dbReference type="Pfam" id="PF00205">
    <property type="entry name" value="TPP_enzyme_M"/>
    <property type="match status" value="1"/>
</dbReference>
<dbReference type="InterPro" id="IPR029035">
    <property type="entry name" value="DHS-like_NAD/FAD-binding_dom"/>
</dbReference>
<dbReference type="RefSeq" id="WP_129469711.1">
    <property type="nucleotide sequence ID" value="NZ_SAWZ01000001.1"/>
</dbReference>
<dbReference type="InterPro" id="IPR011766">
    <property type="entry name" value="TPP_enzyme_TPP-bd"/>
</dbReference>
<gene>
    <name evidence="19" type="ORF">EPA99_03165</name>
</gene>
<dbReference type="GO" id="GO:0000287">
    <property type="term" value="F:magnesium ion binding"/>
    <property type="evidence" value="ECO:0007669"/>
    <property type="project" value="UniProtKB-UniRule"/>
</dbReference>
<feature type="domain" description="Thiamine pyrophosphate enzyme central" evidence="16">
    <location>
        <begin position="197"/>
        <end position="332"/>
    </location>
</feature>
<feature type="region of interest" description="Disordered" evidence="15">
    <location>
        <begin position="553"/>
        <end position="574"/>
    </location>
</feature>
<evidence type="ECO:0000256" key="14">
    <source>
        <dbReference type="RuleBase" id="RU003591"/>
    </source>
</evidence>
<keyword evidence="20" id="KW-1185">Reference proteome</keyword>
<dbReference type="UniPathway" id="UPA00047">
    <property type="reaction ID" value="UER00055"/>
</dbReference>
<dbReference type="InterPro" id="IPR012001">
    <property type="entry name" value="Thiamin_PyroP_enz_TPP-bd_dom"/>
</dbReference>
<comment type="cofactor">
    <cofactor evidence="14">
        <name>thiamine diphosphate</name>
        <dbReference type="ChEBI" id="CHEBI:58937"/>
    </cofactor>
    <text evidence="14">Binds 1 thiamine pyrophosphate per subunit.</text>
</comment>
<dbReference type="Pfam" id="PF02775">
    <property type="entry name" value="TPP_enzyme_C"/>
    <property type="match status" value="1"/>
</dbReference>
<dbReference type="FunFam" id="3.40.50.970:FF:000007">
    <property type="entry name" value="Acetolactate synthase"/>
    <property type="match status" value="1"/>
</dbReference>
<evidence type="ECO:0000256" key="13">
    <source>
        <dbReference type="ARBA" id="ARBA00048670"/>
    </source>
</evidence>
<keyword evidence="5 14" id="KW-0028">Amino-acid biosynthesis</keyword>
<dbReference type="PROSITE" id="PS00187">
    <property type="entry name" value="TPP_ENZYMES"/>
    <property type="match status" value="1"/>
</dbReference>
<evidence type="ECO:0000313" key="20">
    <source>
        <dbReference type="Proteomes" id="UP000289784"/>
    </source>
</evidence>
<name>A0A4Q1JZM8_9GAMM</name>
<dbReference type="UniPathway" id="UPA00049">
    <property type="reaction ID" value="UER00059"/>
</dbReference>
<evidence type="ECO:0000256" key="8">
    <source>
        <dbReference type="ARBA" id="ARBA00022723"/>
    </source>
</evidence>
<dbReference type="GO" id="GO:0003984">
    <property type="term" value="F:acetolactate synthase activity"/>
    <property type="evidence" value="ECO:0007669"/>
    <property type="project" value="UniProtKB-EC"/>
</dbReference>
<evidence type="ECO:0000313" key="19">
    <source>
        <dbReference type="EMBL" id="RXR08820.1"/>
    </source>
</evidence>
<protein>
    <recommendedName>
        <fullName evidence="4 14">Acetolactate synthase</fullName>
        <ecNumber evidence="4 14">2.2.1.6</ecNumber>
    </recommendedName>
</protein>
<dbReference type="InterPro" id="IPR045229">
    <property type="entry name" value="TPP_enz"/>
</dbReference>
<dbReference type="Gene3D" id="3.40.50.970">
    <property type="match status" value="2"/>
</dbReference>
<dbReference type="NCBIfam" id="TIGR00118">
    <property type="entry name" value="acolac_lg"/>
    <property type="match status" value="1"/>
</dbReference>
<keyword evidence="8 14" id="KW-0479">Metal-binding</keyword>
<dbReference type="CDD" id="cd07035">
    <property type="entry name" value="TPP_PYR_POX_like"/>
    <property type="match status" value="1"/>
</dbReference>
<feature type="domain" description="Thiamine pyrophosphate enzyme TPP-binding" evidence="17">
    <location>
        <begin position="386"/>
        <end position="534"/>
    </location>
</feature>
<dbReference type="Gene3D" id="3.40.50.1220">
    <property type="entry name" value="TPP-binding domain"/>
    <property type="match status" value="1"/>
</dbReference>
<evidence type="ECO:0000256" key="4">
    <source>
        <dbReference type="ARBA" id="ARBA00013145"/>
    </source>
</evidence>
<dbReference type="InterPro" id="IPR029061">
    <property type="entry name" value="THDP-binding"/>
</dbReference>
<evidence type="ECO:0000259" key="16">
    <source>
        <dbReference type="Pfam" id="PF00205"/>
    </source>
</evidence>
<feature type="compositionally biased region" description="Polar residues" evidence="15">
    <location>
        <begin position="553"/>
        <end position="562"/>
    </location>
</feature>
<dbReference type="Proteomes" id="UP000289784">
    <property type="component" value="Unassembled WGS sequence"/>
</dbReference>
<proteinExistence type="inferred from homology"/>
<comment type="pathway">
    <text evidence="1 14">Amino-acid biosynthesis; L-isoleucine biosynthesis; L-isoleucine from 2-oxobutanoate: step 1/4.</text>
</comment>
<reference evidence="19 20" key="1">
    <citation type="submission" date="2019-01" db="EMBL/GenBank/DDBJ databases">
        <title>Pseudoxanthomonas composti sp. nov., isolated from compost.</title>
        <authorList>
            <person name="Yang G."/>
        </authorList>
    </citation>
    <scope>NUCLEOTIDE SEQUENCE [LARGE SCALE GENOMIC DNA]</scope>
    <source>
        <strain evidence="19 20">GSS15</strain>
    </source>
</reference>
<evidence type="ECO:0000256" key="7">
    <source>
        <dbReference type="ARBA" id="ARBA00022679"/>
    </source>
</evidence>
<dbReference type="InterPro" id="IPR039368">
    <property type="entry name" value="AHAS_TPP"/>
</dbReference>
<dbReference type="GO" id="GO:0009097">
    <property type="term" value="P:isoleucine biosynthetic process"/>
    <property type="evidence" value="ECO:0007669"/>
    <property type="project" value="UniProtKB-UniPathway"/>
</dbReference>
<comment type="catalytic activity">
    <reaction evidence="13 14">
        <text>2 pyruvate + H(+) = (2S)-2-acetolactate + CO2</text>
        <dbReference type="Rhea" id="RHEA:25249"/>
        <dbReference type="ChEBI" id="CHEBI:15361"/>
        <dbReference type="ChEBI" id="CHEBI:15378"/>
        <dbReference type="ChEBI" id="CHEBI:16526"/>
        <dbReference type="ChEBI" id="CHEBI:58476"/>
        <dbReference type="EC" id="2.2.1.6"/>
    </reaction>
</comment>
<keyword evidence="10 14" id="KW-0460">Magnesium</keyword>
<sequence length="574" mass="60809">MNAATATAPRNGARWIAHALEQEGVDTLFGYPGGTIMPFYDALVDSSLKHILVRHEQGAALAANGYARASGKVGVCVATSGPGASNLVTGIADAMLDSVPMVCLTGQVATPLIGTDAFQELDVFGMTMPIVKHSFLVRSVDELPRVFAEAFRIAREGRPGPVLIDLPKDVQVTDASHLPDHVPAPVDPLPAPADADIAQALAAIASAEKPVVYGGGGIALGNAVEAFRHFVEASGIPTVLTLRGLGALPANHGNYLGMLGMHGTRAANMAVQECDLLIVVGARFDDRATGKLAEFAPFARVIHLDADAYEISKLRTADIALPGDIATGLRALSGARSSCYAWKAKCASNRERFGFRYDAPGTDIYAPALLKRLSEVAPADTIVTSDVGQHQMWVAQHCKFNDPRNHLTSGALGTMGFGLPAAMGAQFACPDRTVVLVNGDGGFMMNVQELTTIARCRLPVKIVLLDNSALGMVRQWQELFFAERYSEIDLSDNPDFAALAKVFGIPARRIELREQVDEALAELLATPGPALLHVAIDIKANVWPLVPPNHANSSMLESNPAKTPTEARGNALPA</sequence>
<evidence type="ECO:0000256" key="2">
    <source>
        <dbReference type="ARBA" id="ARBA00005025"/>
    </source>
</evidence>
<dbReference type="InterPro" id="IPR000399">
    <property type="entry name" value="TPP-bd_CS"/>
</dbReference>
<evidence type="ECO:0000256" key="5">
    <source>
        <dbReference type="ARBA" id="ARBA00022605"/>
    </source>
</evidence>
<comment type="caution">
    <text evidence="19">The sequence shown here is derived from an EMBL/GenBank/DDBJ whole genome shotgun (WGS) entry which is preliminary data.</text>
</comment>
<comment type="pathway">
    <text evidence="2 14">Amino-acid biosynthesis; L-valine biosynthesis; L-valine from pyruvate: step 1/4.</text>
</comment>
<dbReference type="EMBL" id="SAWZ01000001">
    <property type="protein sequence ID" value="RXR08820.1"/>
    <property type="molecule type" value="Genomic_DNA"/>
</dbReference>
<evidence type="ECO:0000256" key="1">
    <source>
        <dbReference type="ARBA" id="ARBA00004974"/>
    </source>
</evidence>
<dbReference type="NCBIfam" id="NF006524">
    <property type="entry name" value="PRK08978.1"/>
    <property type="match status" value="1"/>
</dbReference>
<evidence type="ECO:0000259" key="18">
    <source>
        <dbReference type="Pfam" id="PF02776"/>
    </source>
</evidence>
<dbReference type="EC" id="2.2.1.6" evidence="4 14"/>
<dbReference type="AlphaFoldDB" id="A0A4Q1JZM8"/>
<dbReference type="PANTHER" id="PTHR18968">
    <property type="entry name" value="THIAMINE PYROPHOSPHATE ENZYMES"/>
    <property type="match status" value="1"/>
</dbReference>
<evidence type="ECO:0000256" key="11">
    <source>
        <dbReference type="ARBA" id="ARBA00023052"/>
    </source>
</evidence>
<dbReference type="InterPro" id="IPR012846">
    <property type="entry name" value="Acetolactate_synth_lsu"/>
</dbReference>